<evidence type="ECO:0000256" key="1">
    <source>
        <dbReference type="ARBA" id="ARBA00034736"/>
    </source>
</evidence>
<keyword evidence="3" id="KW-1185">Reference proteome</keyword>
<dbReference type="RefSeq" id="XP_058332162.1">
    <property type="nucleotide sequence ID" value="XM_058473159.1"/>
</dbReference>
<proteinExistence type="inferred from homology"/>
<dbReference type="Proteomes" id="UP001150941">
    <property type="component" value="Unassembled WGS sequence"/>
</dbReference>
<protein>
    <submittedName>
        <fullName evidence="2">Uncharacterized protein</fullName>
    </submittedName>
</protein>
<evidence type="ECO:0000313" key="3">
    <source>
        <dbReference type="Proteomes" id="UP001150941"/>
    </source>
</evidence>
<dbReference type="OrthoDB" id="6417021at2759"/>
<dbReference type="Gene3D" id="1.25.10.10">
    <property type="entry name" value="Leucine-rich Repeat Variant"/>
    <property type="match status" value="1"/>
</dbReference>
<gene>
    <name evidence="2" type="ORF">N7468_003862</name>
</gene>
<dbReference type="Pfam" id="PF10521">
    <property type="entry name" value="Tti2"/>
    <property type="match status" value="1"/>
</dbReference>
<dbReference type="InterPro" id="IPR016024">
    <property type="entry name" value="ARM-type_fold"/>
</dbReference>
<dbReference type="InterPro" id="IPR018870">
    <property type="entry name" value="Tti2"/>
</dbReference>
<dbReference type="GO" id="GO:0110078">
    <property type="term" value="C:TTT Hsp90 cochaperone complex"/>
    <property type="evidence" value="ECO:0007669"/>
    <property type="project" value="InterPro"/>
</dbReference>
<dbReference type="GeneID" id="83200462"/>
<evidence type="ECO:0000313" key="2">
    <source>
        <dbReference type="EMBL" id="KAJ5239243.1"/>
    </source>
</evidence>
<sequence length="580" mass="64820">MDKLRQEARTALKEDRNTLPQTLSSSGEVAQQARVQDVWADVSTFDHSTLENMNESLYAALQYFNGRLNSVPGGASRALATEETEAVQKLLEWASEAALPSVEFEPIFNDDPDIPDEVMKAQEGSRLKGYLATSLVAILATKSTLDHDITRSPRVIMALACYTSDADPWTTDKAMQNAKATLQLVGQDLPWKTIDEILKDKVRPLFKSSKNPSITSQGRKNFHPVPLSRFEGLSLDGSNNPWKNTDIYATRVLSWIAHQYRKYESSDMEAHFPLLVPVILALIDDSNTTFKAKGCDILKQILEIISDNSSKTLIRMNLVSVFEEAITPCLLSLPTITPEKRSLELLSSAYPTLISLFKAGYPIPSRDQIPANPALEETYMKNRNAYSRSVQKILRNNLISSFHHISSSTPASRETSASFPHPFLSTFLMHWIGVFIQELGFHAIMFLQEIVPVLYTTLSNPFGTAHPPLLTAAVSTTKQLILNAHARIYRWRGEILGGLTSCYLHVIDELDEKIQRDLKITAIALKYTLENSAEIAAAQGVSVADVEFIPKDTVEKEFQELIRADPRLEQLLMVEKDSLV</sequence>
<dbReference type="AlphaFoldDB" id="A0A9W9TSN0"/>
<dbReference type="PANTHER" id="PTHR32226">
    <property type="entry name" value="TELO2-INTERACTING PROTEIN 2"/>
    <property type="match status" value="1"/>
</dbReference>
<name>A0A9W9TSN0_9EURO</name>
<dbReference type="InterPro" id="IPR011989">
    <property type="entry name" value="ARM-like"/>
</dbReference>
<organism evidence="2 3">
    <name type="scientific">Penicillium chermesinum</name>
    <dbReference type="NCBI Taxonomy" id="63820"/>
    <lineage>
        <taxon>Eukaryota</taxon>
        <taxon>Fungi</taxon>
        <taxon>Dikarya</taxon>
        <taxon>Ascomycota</taxon>
        <taxon>Pezizomycotina</taxon>
        <taxon>Eurotiomycetes</taxon>
        <taxon>Eurotiomycetidae</taxon>
        <taxon>Eurotiales</taxon>
        <taxon>Aspergillaceae</taxon>
        <taxon>Penicillium</taxon>
    </lineage>
</organism>
<dbReference type="EMBL" id="JAPQKS010000003">
    <property type="protein sequence ID" value="KAJ5239243.1"/>
    <property type="molecule type" value="Genomic_DNA"/>
</dbReference>
<dbReference type="PANTHER" id="PTHR32226:SF2">
    <property type="entry name" value="TELO2-INTERACTING PROTEIN 2"/>
    <property type="match status" value="1"/>
</dbReference>
<dbReference type="SUPFAM" id="SSF48371">
    <property type="entry name" value="ARM repeat"/>
    <property type="match status" value="1"/>
</dbReference>
<dbReference type="GO" id="GO:0005829">
    <property type="term" value="C:cytosol"/>
    <property type="evidence" value="ECO:0007669"/>
    <property type="project" value="TreeGrafter"/>
</dbReference>
<comment type="similarity">
    <text evidence="1">Belongs to the TTI2 family.</text>
</comment>
<accession>A0A9W9TSN0</accession>
<reference evidence="2" key="1">
    <citation type="submission" date="2022-11" db="EMBL/GenBank/DDBJ databases">
        <authorList>
            <person name="Petersen C."/>
        </authorList>
    </citation>
    <scope>NUCLEOTIDE SEQUENCE</scope>
    <source>
        <strain evidence="2">IBT 19713</strain>
    </source>
</reference>
<reference evidence="2" key="2">
    <citation type="journal article" date="2023" name="IMA Fungus">
        <title>Comparative genomic study of the Penicillium genus elucidates a diverse pangenome and 15 lateral gene transfer events.</title>
        <authorList>
            <person name="Petersen C."/>
            <person name="Sorensen T."/>
            <person name="Nielsen M.R."/>
            <person name="Sondergaard T.E."/>
            <person name="Sorensen J.L."/>
            <person name="Fitzpatrick D.A."/>
            <person name="Frisvad J.C."/>
            <person name="Nielsen K.L."/>
        </authorList>
    </citation>
    <scope>NUCLEOTIDE SEQUENCE</scope>
    <source>
        <strain evidence="2">IBT 19713</strain>
    </source>
</reference>
<comment type="caution">
    <text evidence="2">The sequence shown here is derived from an EMBL/GenBank/DDBJ whole genome shotgun (WGS) entry which is preliminary data.</text>
</comment>
<dbReference type="GO" id="GO:0005634">
    <property type="term" value="C:nucleus"/>
    <property type="evidence" value="ECO:0007669"/>
    <property type="project" value="TreeGrafter"/>
</dbReference>